<sequence>MTVHYSGCNGTEASMKMKSYTICKACIASSVRLEAFLSLRILTDSTESEEVKIFGVCSKKCEVEIVMYETGLTLSPWPTRKHIFQDADNQQLLRNHGRKIHLQAFPFYTSKN</sequence>
<reference evidence="1 3" key="2">
    <citation type="journal article" date="2014" name="BMC Genomics">
        <title>An improved genome release (version Mt4.0) for the model legume Medicago truncatula.</title>
        <authorList>
            <person name="Tang H."/>
            <person name="Krishnakumar V."/>
            <person name="Bidwell S."/>
            <person name="Rosen B."/>
            <person name="Chan A."/>
            <person name="Zhou S."/>
            <person name="Gentzbittel L."/>
            <person name="Childs K.L."/>
            <person name="Yandell M."/>
            <person name="Gundlach H."/>
            <person name="Mayer K.F."/>
            <person name="Schwartz D.C."/>
            <person name="Town C.D."/>
        </authorList>
    </citation>
    <scope>GENOME REANNOTATION</scope>
    <source>
        <strain evidence="1">A17</strain>
        <strain evidence="2 3">cv. Jemalong A17</strain>
    </source>
</reference>
<organism evidence="1 3">
    <name type="scientific">Medicago truncatula</name>
    <name type="common">Barrel medic</name>
    <name type="synonym">Medicago tribuloides</name>
    <dbReference type="NCBI Taxonomy" id="3880"/>
    <lineage>
        <taxon>Eukaryota</taxon>
        <taxon>Viridiplantae</taxon>
        <taxon>Streptophyta</taxon>
        <taxon>Embryophyta</taxon>
        <taxon>Tracheophyta</taxon>
        <taxon>Spermatophyta</taxon>
        <taxon>Magnoliopsida</taxon>
        <taxon>eudicotyledons</taxon>
        <taxon>Gunneridae</taxon>
        <taxon>Pentapetalae</taxon>
        <taxon>rosids</taxon>
        <taxon>fabids</taxon>
        <taxon>Fabales</taxon>
        <taxon>Fabaceae</taxon>
        <taxon>Papilionoideae</taxon>
        <taxon>50 kb inversion clade</taxon>
        <taxon>NPAAA clade</taxon>
        <taxon>Hologalegina</taxon>
        <taxon>IRL clade</taxon>
        <taxon>Trifolieae</taxon>
        <taxon>Medicago</taxon>
    </lineage>
</organism>
<dbReference type="EMBL" id="CM001217">
    <property type="protein sequence ID" value="KEH40036.1"/>
    <property type="molecule type" value="Genomic_DNA"/>
</dbReference>
<gene>
    <name evidence="1" type="ordered locus">MTR_1g019545</name>
</gene>
<reference evidence="2" key="3">
    <citation type="submission" date="2015-04" db="UniProtKB">
        <authorList>
            <consortium name="EnsemblPlants"/>
        </authorList>
    </citation>
    <scope>IDENTIFICATION</scope>
    <source>
        <strain evidence="2">cv. Jemalong A17</strain>
    </source>
</reference>
<proteinExistence type="predicted"/>
<dbReference type="EnsemblPlants" id="KEH40036">
    <property type="protein sequence ID" value="KEH40036"/>
    <property type="gene ID" value="MTR_1g019545"/>
</dbReference>
<protein>
    <submittedName>
        <fullName evidence="1 2">Uncharacterized protein</fullName>
    </submittedName>
</protein>
<reference evidence="1 3" key="1">
    <citation type="journal article" date="2011" name="Nature">
        <title>The Medicago genome provides insight into the evolution of rhizobial symbioses.</title>
        <authorList>
            <person name="Young N.D."/>
            <person name="Debelle F."/>
            <person name="Oldroyd G.E."/>
            <person name="Geurts R."/>
            <person name="Cannon S.B."/>
            <person name="Udvardi M.K."/>
            <person name="Benedito V.A."/>
            <person name="Mayer K.F."/>
            <person name="Gouzy J."/>
            <person name="Schoof H."/>
            <person name="Van de Peer Y."/>
            <person name="Proost S."/>
            <person name="Cook D.R."/>
            <person name="Meyers B.C."/>
            <person name="Spannagl M."/>
            <person name="Cheung F."/>
            <person name="De Mita S."/>
            <person name="Krishnakumar V."/>
            <person name="Gundlach H."/>
            <person name="Zhou S."/>
            <person name="Mudge J."/>
            <person name="Bharti A.K."/>
            <person name="Murray J.D."/>
            <person name="Naoumkina M.A."/>
            <person name="Rosen B."/>
            <person name="Silverstein K.A."/>
            <person name="Tang H."/>
            <person name="Rombauts S."/>
            <person name="Zhao P.X."/>
            <person name="Zhou P."/>
            <person name="Barbe V."/>
            <person name="Bardou P."/>
            <person name="Bechner M."/>
            <person name="Bellec A."/>
            <person name="Berger A."/>
            <person name="Berges H."/>
            <person name="Bidwell S."/>
            <person name="Bisseling T."/>
            <person name="Choisne N."/>
            <person name="Couloux A."/>
            <person name="Denny R."/>
            <person name="Deshpande S."/>
            <person name="Dai X."/>
            <person name="Doyle J.J."/>
            <person name="Dudez A.M."/>
            <person name="Farmer A.D."/>
            <person name="Fouteau S."/>
            <person name="Franken C."/>
            <person name="Gibelin C."/>
            <person name="Gish J."/>
            <person name="Goldstein S."/>
            <person name="Gonzalez A.J."/>
            <person name="Green P.J."/>
            <person name="Hallab A."/>
            <person name="Hartog M."/>
            <person name="Hua A."/>
            <person name="Humphray S.J."/>
            <person name="Jeong D.H."/>
            <person name="Jing Y."/>
            <person name="Jocker A."/>
            <person name="Kenton S.M."/>
            <person name="Kim D.J."/>
            <person name="Klee K."/>
            <person name="Lai H."/>
            <person name="Lang C."/>
            <person name="Lin S."/>
            <person name="Macmil S.L."/>
            <person name="Magdelenat G."/>
            <person name="Matthews L."/>
            <person name="McCorrison J."/>
            <person name="Monaghan E.L."/>
            <person name="Mun J.H."/>
            <person name="Najar F.Z."/>
            <person name="Nicholson C."/>
            <person name="Noirot C."/>
            <person name="O'Bleness M."/>
            <person name="Paule C.R."/>
            <person name="Poulain J."/>
            <person name="Prion F."/>
            <person name="Qin B."/>
            <person name="Qu C."/>
            <person name="Retzel E.F."/>
            <person name="Riddle C."/>
            <person name="Sallet E."/>
            <person name="Samain S."/>
            <person name="Samson N."/>
            <person name="Sanders I."/>
            <person name="Saurat O."/>
            <person name="Scarpelli C."/>
            <person name="Schiex T."/>
            <person name="Segurens B."/>
            <person name="Severin A.J."/>
            <person name="Sherrier D.J."/>
            <person name="Shi R."/>
            <person name="Sims S."/>
            <person name="Singer S.R."/>
            <person name="Sinharoy S."/>
            <person name="Sterck L."/>
            <person name="Viollet A."/>
            <person name="Wang B.B."/>
            <person name="Wang K."/>
            <person name="Wang M."/>
            <person name="Wang X."/>
            <person name="Warfsmann J."/>
            <person name="Weissenbach J."/>
            <person name="White D.D."/>
            <person name="White J.D."/>
            <person name="Wiley G.B."/>
            <person name="Wincker P."/>
            <person name="Xing Y."/>
            <person name="Yang L."/>
            <person name="Yao Z."/>
            <person name="Ying F."/>
            <person name="Zhai J."/>
            <person name="Zhou L."/>
            <person name="Zuber A."/>
            <person name="Denarie J."/>
            <person name="Dixon R.A."/>
            <person name="May G.D."/>
            <person name="Schwartz D.C."/>
            <person name="Rogers J."/>
            <person name="Quetier F."/>
            <person name="Town C.D."/>
            <person name="Roe B.A."/>
        </authorList>
    </citation>
    <scope>NUCLEOTIDE SEQUENCE [LARGE SCALE GENOMIC DNA]</scope>
    <source>
        <strain evidence="1">A17</strain>
        <strain evidence="2 3">cv. Jemalong A17</strain>
    </source>
</reference>
<evidence type="ECO:0000313" key="1">
    <source>
        <dbReference type="EMBL" id="KEH40036.1"/>
    </source>
</evidence>
<evidence type="ECO:0000313" key="3">
    <source>
        <dbReference type="Proteomes" id="UP000002051"/>
    </source>
</evidence>
<keyword evidence="3" id="KW-1185">Reference proteome</keyword>
<dbReference type="Proteomes" id="UP000002051">
    <property type="component" value="Unassembled WGS sequence"/>
</dbReference>
<dbReference type="AlphaFoldDB" id="A0A072VEK2"/>
<dbReference type="HOGENOM" id="CLU_2149546_0_0_1"/>
<evidence type="ECO:0000313" key="2">
    <source>
        <dbReference type="EnsemblPlants" id="KEH40036"/>
    </source>
</evidence>
<accession>A0A072VEK2</accession>
<name>A0A072VEK2_MEDTR</name>